<feature type="domain" description="HTH myb-type" evidence="6">
    <location>
        <begin position="408"/>
        <end position="467"/>
    </location>
</feature>
<sequence>MVLQKRLDYGFNGYQEPPIPRATRSARVILLFRCNICLITTVAGKLIGEQGAIVKDEKIKEKSYTEGCYERGFIISELLSQAPVVNRSVSELPHVQNDTISGPASITMSSDCSEKFPFAKQFVNGENSEQHGNISSKTEREVASRCGVFSSCTLDTENDKEMKMELSNNAKVSTNKGSPTNDLHGNASSSSKASSGGWTAAGTSVFNVGRASFRPDDSRGERIRSSFKFRIKSFRVPELLVEIPENATRTVMEAVTAILGGGIRIGVVFQGKKVRDDNKTLLQTGISHEYKLDALGFSLEPYPVQAPQPLGPDCRSCVLPYDTPRPLTRWPSPATVVHTGIQQGRSDDHTGTDLNNFVESDHDSAPSSHYTALEKISSNSRALVPVTAVNAEALSVVPLRKPKRSESTQRRIRRPFSVAEVEALVQAVEKLGTGRWHDVKLRAFDNAKHRTYVDLKDKWKTLVHNSKKGGARPWHRSSWTGSSVLTAHAYWSQLQAKQQMKQPSETYLLL</sequence>
<dbReference type="InterPro" id="IPR031105">
    <property type="entry name" value="TRP_plant"/>
</dbReference>
<keyword evidence="3" id="KW-0539">Nucleus</keyword>
<dbReference type="AlphaFoldDB" id="A0AAE1SAE5"/>
<comment type="caution">
    <text evidence="7">The sequence shown here is derived from an EMBL/GenBank/DDBJ whole genome shotgun (WGS) entry which is preliminary data.</text>
</comment>
<accession>A0AAE1SAE5</accession>
<name>A0AAE1SAE5_9SOLA</name>
<dbReference type="InterPro" id="IPR001005">
    <property type="entry name" value="SANT/Myb"/>
</dbReference>
<dbReference type="GO" id="GO:0000976">
    <property type="term" value="F:transcription cis-regulatory region binding"/>
    <property type="evidence" value="ECO:0007669"/>
    <property type="project" value="UniProtKB-ARBA"/>
</dbReference>
<dbReference type="GO" id="GO:0005634">
    <property type="term" value="C:nucleus"/>
    <property type="evidence" value="ECO:0007669"/>
    <property type="project" value="UniProtKB-SubCell"/>
</dbReference>
<dbReference type="GO" id="GO:0010597">
    <property type="term" value="P:green leaf volatile biosynthetic process"/>
    <property type="evidence" value="ECO:0007669"/>
    <property type="project" value="UniProtKB-ARBA"/>
</dbReference>
<gene>
    <name evidence="7" type="ORF">RND71_014270</name>
</gene>
<dbReference type="PROSITE" id="PS51294">
    <property type="entry name" value="HTH_MYB"/>
    <property type="match status" value="1"/>
</dbReference>
<evidence type="ECO:0000259" key="6">
    <source>
        <dbReference type="PROSITE" id="PS51294"/>
    </source>
</evidence>
<dbReference type="PANTHER" id="PTHR21717">
    <property type="entry name" value="TELOMERIC REPEAT BINDING PROTEIN"/>
    <property type="match status" value="1"/>
</dbReference>
<dbReference type="SMART" id="SM00717">
    <property type="entry name" value="SANT"/>
    <property type="match status" value="1"/>
</dbReference>
<evidence type="ECO:0000259" key="5">
    <source>
        <dbReference type="PROSITE" id="PS50090"/>
    </source>
</evidence>
<dbReference type="InterPro" id="IPR009057">
    <property type="entry name" value="Homeodomain-like_sf"/>
</dbReference>
<dbReference type="InterPro" id="IPR057625">
    <property type="entry name" value="TPR1-6-like_ubiquitin"/>
</dbReference>
<keyword evidence="8" id="KW-1185">Reference proteome</keyword>
<dbReference type="GO" id="GO:0042162">
    <property type="term" value="F:telomeric DNA binding"/>
    <property type="evidence" value="ECO:0007669"/>
    <property type="project" value="UniProtKB-ARBA"/>
</dbReference>
<evidence type="ECO:0000256" key="2">
    <source>
        <dbReference type="ARBA" id="ARBA00023125"/>
    </source>
</evidence>
<feature type="compositionally biased region" description="Low complexity" evidence="4">
    <location>
        <begin position="185"/>
        <end position="198"/>
    </location>
</feature>
<organism evidence="7 8">
    <name type="scientific">Anisodus tanguticus</name>
    <dbReference type="NCBI Taxonomy" id="243964"/>
    <lineage>
        <taxon>Eukaryota</taxon>
        <taxon>Viridiplantae</taxon>
        <taxon>Streptophyta</taxon>
        <taxon>Embryophyta</taxon>
        <taxon>Tracheophyta</taxon>
        <taxon>Spermatophyta</taxon>
        <taxon>Magnoliopsida</taxon>
        <taxon>eudicotyledons</taxon>
        <taxon>Gunneridae</taxon>
        <taxon>Pentapetalae</taxon>
        <taxon>asterids</taxon>
        <taxon>lamiids</taxon>
        <taxon>Solanales</taxon>
        <taxon>Solanaceae</taxon>
        <taxon>Solanoideae</taxon>
        <taxon>Hyoscyameae</taxon>
        <taxon>Anisodus</taxon>
    </lineage>
</organism>
<evidence type="ECO:0000256" key="4">
    <source>
        <dbReference type="SAM" id="MobiDB-lite"/>
    </source>
</evidence>
<reference evidence="7" key="1">
    <citation type="submission" date="2023-12" db="EMBL/GenBank/DDBJ databases">
        <title>Genome assembly of Anisodus tanguticus.</title>
        <authorList>
            <person name="Wang Y.-J."/>
        </authorList>
    </citation>
    <scope>NUCLEOTIDE SEQUENCE</scope>
    <source>
        <strain evidence="7">KB-2021</strain>
        <tissue evidence="7">Leaf</tissue>
    </source>
</reference>
<evidence type="ECO:0000313" key="7">
    <source>
        <dbReference type="EMBL" id="KAK4366390.1"/>
    </source>
</evidence>
<dbReference type="PROSITE" id="PS50090">
    <property type="entry name" value="MYB_LIKE"/>
    <property type="match status" value="1"/>
</dbReference>
<feature type="region of interest" description="Disordered" evidence="4">
    <location>
        <begin position="170"/>
        <end position="198"/>
    </location>
</feature>
<comment type="subcellular location">
    <subcellularLocation>
        <location evidence="1">Nucleus</location>
    </subcellularLocation>
</comment>
<evidence type="ECO:0000313" key="8">
    <source>
        <dbReference type="Proteomes" id="UP001291623"/>
    </source>
</evidence>
<keyword evidence="2" id="KW-0238">DNA-binding</keyword>
<proteinExistence type="predicted"/>
<protein>
    <submittedName>
        <fullName evidence="7">Uncharacterized protein</fullName>
    </submittedName>
</protein>
<dbReference type="Proteomes" id="UP001291623">
    <property type="component" value="Unassembled WGS sequence"/>
</dbReference>
<dbReference type="EMBL" id="JAVYJV010000007">
    <property type="protein sequence ID" value="KAK4366390.1"/>
    <property type="molecule type" value="Genomic_DNA"/>
</dbReference>
<dbReference type="InterPro" id="IPR017930">
    <property type="entry name" value="Myb_dom"/>
</dbReference>
<dbReference type="SUPFAM" id="SSF46689">
    <property type="entry name" value="Homeodomain-like"/>
    <property type="match status" value="1"/>
</dbReference>
<dbReference type="Gene3D" id="1.10.246.220">
    <property type="match status" value="1"/>
</dbReference>
<dbReference type="PANTHER" id="PTHR21717:SF82">
    <property type="entry name" value="TELOMERE REPEAT-BINDING PROTEIN 5-LIKE"/>
    <property type="match status" value="1"/>
</dbReference>
<dbReference type="CDD" id="cd11660">
    <property type="entry name" value="SANT_TRF"/>
    <property type="match status" value="1"/>
</dbReference>
<feature type="compositionally biased region" description="Polar residues" evidence="4">
    <location>
        <begin position="170"/>
        <end position="183"/>
    </location>
</feature>
<evidence type="ECO:0000256" key="1">
    <source>
        <dbReference type="ARBA" id="ARBA00004123"/>
    </source>
</evidence>
<feature type="domain" description="Myb-like" evidence="5">
    <location>
        <begin position="408"/>
        <end position="463"/>
    </location>
</feature>
<evidence type="ECO:0000256" key="3">
    <source>
        <dbReference type="ARBA" id="ARBA00023242"/>
    </source>
</evidence>
<dbReference type="Pfam" id="PF23603">
    <property type="entry name" value="Ubiquitin_TPR1"/>
    <property type="match status" value="1"/>
</dbReference>